<dbReference type="EMBL" id="CP136051">
    <property type="protein sequence ID" value="WOK09283.1"/>
    <property type="molecule type" value="Genomic_DNA"/>
</dbReference>
<name>A0ABZ0IW59_9BACT</name>
<feature type="domain" description="N-acetyltransferase" evidence="1">
    <location>
        <begin position="11"/>
        <end position="171"/>
    </location>
</feature>
<evidence type="ECO:0000259" key="1">
    <source>
        <dbReference type="PROSITE" id="PS51186"/>
    </source>
</evidence>
<accession>A0ABZ0IW59</accession>
<sequence length="231" mass="25870">MALFTFWRGDVHAAPGTTNNLSIQKEWDTTTLATLMKLEPQAIARRFQEGNEAWVVRLEAEHVSFGWLGRGRVRIGELSREVDVPQGNAYLWNFRTLEAYRGRGYYVQLLRTMVEAEAAISHRLWIISAPENQSSYNGIMKAGFQPVGDLMFDHKNEVVLQAGFVDERTQAGAELIQVPINATAVRPCWRCASKAMKKEAACDCYENQRPCCCNNQGLQANATGGQTANNL</sequence>
<dbReference type="PROSITE" id="PS51186">
    <property type="entry name" value="GNAT"/>
    <property type="match status" value="1"/>
</dbReference>
<dbReference type="Proteomes" id="UP001302349">
    <property type="component" value="Chromosome"/>
</dbReference>
<dbReference type="RefSeq" id="WP_317491903.1">
    <property type="nucleotide sequence ID" value="NZ_CP136051.1"/>
</dbReference>
<dbReference type="InterPro" id="IPR016181">
    <property type="entry name" value="Acyl_CoA_acyltransferase"/>
</dbReference>
<organism evidence="2 3">
    <name type="scientific">Imperialibacter roseus</name>
    <dbReference type="NCBI Taxonomy" id="1324217"/>
    <lineage>
        <taxon>Bacteria</taxon>
        <taxon>Pseudomonadati</taxon>
        <taxon>Bacteroidota</taxon>
        <taxon>Cytophagia</taxon>
        <taxon>Cytophagales</taxon>
        <taxon>Flammeovirgaceae</taxon>
        <taxon>Imperialibacter</taxon>
    </lineage>
</organism>
<reference evidence="2 3" key="1">
    <citation type="journal article" date="2023" name="Microbiol. Resour. Announc.">
        <title>Complete Genome Sequence of Imperialibacter roseus strain P4T.</title>
        <authorList>
            <person name="Tizabi D.R."/>
            <person name="Bachvaroff T."/>
            <person name="Hill R.T."/>
        </authorList>
    </citation>
    <scope>NUCLEOTIDE SEQUENCE [LARGE SCALE GENOMIC DNA]</scope>
    <source>
        <strain evidence="2 3">P4T</strain>
    </source>
</reference>
<evidence type="ECO:0000313" key="3">
    <source>
        <dbReference type="Proteomes" id="UP001302349"/>
    </source>
</evidence>
<gene>
    <name evidence="2" type="ORF">RT717_11600</name>
</gene>
<keyword evidence="3" id="KW-1185">Reference proteome</keyword>
<protein>
    <recommendedName>
        <fullName evidence="1">N-acetyltransferase domain-containing protein</fullName>
    </recommendedName>
</protein>
<dbReference type="SUPFAM" id="SSF55729">
    <property type="entry name" value="Acyl-CoA N-acyltransferases (Nat)"/>
    <property type="match status" value="1"/>
</dbReference>
<dbReference type="Gene3D" id="3.40.630.30">
    <property type="match status" value="1"/>
</dbReference>
<dbReference type="InterPro" id="IPR000182">
    <property type="entry name" value="GNAT_dom"/>
</dbReference>
<evidence type="ECO:0000313" key="2">
    <source>
        <dbReference type="EMBL" id="WOK09283.1"/>
    </source>
</evidence>
<proteinExistence type="predicted"/>